<evidence type="ECO:0000313" key="1">
    <source>
        <dbReference type="EMBL" id="KAF2791654.1"/>
    </source>
</evidence>
<accession>A0A6A6X677</accession>
<dbReference type="Proteomes" id="UP000799757">
    <property type="component" value="Unassembled WGS sequence"/>
</dbReference>
<dbReference type="EMBL" id="MU002008">
    <property type="protein sequence ID" value="KAF2791654.1"/>
    <property type="molecule type" value="Genomic_DNA"/>
</dbReference>
<keyword evidence="2" id="KW-1185">Reference proteome</keyword>
<dbReference type="PANTHER" id="PTHR42085:SF1">
    <property type="entry name" value="F-BOX DOMAIN-CONTAINING PROTEIN"/>
    <property type="match status" value="1"/>
</dbReference>
<reference evidence="1" key="1">
    <citation type="journal article" date="2020" name="Stud. Mycol.">
        <title>101 Dothideomycetes genomes: a test case for predicting lifestyles and emergence of pathogens.</title>
        <authorList>
            <person name="Haridas S."/>
            <person name="Albert R."/>
            <person name="Binder M."/>
            <person name="Bloem J."/>
            <person name="Labutti K."/>
            <person name="Salamov A."/>
            <person name="Andreopoulos B."/>
            <person name="Baker S."/>
            <person name="Barry K."/>
            <person name="Bills G."/>
            <person name="Bluhm B."/>
            <person name="Cannon C."/>
            <person name="Castanera R."/>
            <person name="Culley D."/>
            <person name="Daum C."/>
            <person name="Ezra D."/>
            <person name="Gonzalez J."/>
            <person name="Henrissat B."/>
            <person name="Kuo A."/>
            <person name="Liang C."/>
            <person name="Lipzen A."/>
            <person name="Lutzoni F."/>
            <person name="Magnuson J."/>
            <person name="Mondo S."/>
            <person name="Nolan M."/>
            <person name="Ohm R."/>
            <person name="Pangilinan J."/>
            <person name="Park H.-J."/>
            <person name="Ramirez L."/>
            <person name="Alfaro M."/>
            <person name="Sun H."/>
            <person name="Tritt A."/>
            <person name="Yoshinaga Y."/>
            <person name="Zwiers L.-H."/>
            <person name="Turgeon B."/>
            <person name="Goodwin S."/>
            <person name="Spatafora J."/>
            <person name="Crous P."/>
            <person name="Grigoriev I."/>
        </authorList>
    </citation>
    <scope>NUCLEOTIDE SEQUENCE</scope>
    <source>
        <strain evidence="1">CBS 109.77</strain>
    </source>
</reference>
<protein>
    <submittedName>
        <fullName evidence="1">Uncharacterized protein</fullName>
    </submittedName>
</protein>
<dbReference type="OrthoDB" id="4790878at2759"/>
<dbReference type="InterPro" id="IPR038883">
    <property type="entry name" value="AN11006-like"/>
</dbReference>
<name>A0A6A6X677_9PLEO</name>
<organism evidence="1 2">
    <name type="scientific">Melanomma pulvis-pyrius CBS 109.77</name>
    <dbReference type="NCBI Taxonomy" id="1314802"/>
    <lineage>
        <taxon>Eukaryota</taxon>
        <taxon>Fungi</taxon>
        <taxon>Dikarya</taxon>
        <taxon>Ascomycota</taxon>
        <taxon>Pezizomycotina</taxon>
        <taxon>Dothideomycetes</taxon>
        <taxon>Pleosporomycetidae</taxon>
        <taxon>Pleosporales</taxon>
        <taxon>Melanommataceae</taxon>
        <taxon>Melanomma</taxon>
    </lineage>
</organism>
<dbReference type="PANTHER" id="PTHR42085">
    <property type="entry name" value="F-BOX DOMAIN-CONTAINING PROTEIN"/>
    <property type="match status" value="1"/>
</dbReference>
<evidence type="ECO:0000313" key="2">
    <source>
        <dbReference type="Proteomes" id="UP000799757"/>
    </source>
</evidence>
<sequence>MVKTWNSYYSQVEAQRNRRPTNPSKPPKDGACLFMDMLPGELRNRIYEYALSWPDGVTYHVDDGNHQLCVPVRARQAKNGNGKSGKHESVDKLCEANNLQYVSKQIRSEIKGLILKHNDIKFITTEVHEHSPVAICLDFLQQLRPEYLKHLRTIVVHRNGDPEDINDASDNELNEKSFGFSSQDQLIAICRANPKLMVKWTCPKWSLDISFCEYVIVAATLLLAYKDSNDIVNIFPIGNDLAYSTAKYDLLASYWRNAVGSATYQNVSNFRIYPNNVCKTREEYVELVANTIENCGHHFSRDTIKTWKDIALTWYDYGI</sequence>
<proteinExistence type="predicted"/>
<dbReference type="AlphaFoldDB" id="A0A6A6X677"/>
<gene>
    <name evidence="1" type="ORF">K505DRAFT_363610</name>
</gene>